<dbReference type="PANTHER" id="PTHR34297">
    <property type="entry name" value="HYPOTHETICAL CYTOSOLIC PROTEIN-RELATED"/>
    <property type="match status" value="1"/>
</dbReference>
<dbReference type="Pfam" id="PF03780">
    <property type="entry name" value="Asp23"/>
    <property type="match status" value="1"/>
</dbReference>
<comment type="caution">
    <text evidence="3">The sequence shown here is derived from an EMBL/GenBank/DDBJ whole genome shotgun (WGS) entry which is preliminary data.</text>
</comment>
<dbReference type="RefSeq" id="WP_036756620.1">
    <property type="nucleotide sequence ID" value="NZ_JAXHDO010000002.1"/>
</dbReference>
<evidence type="ECO:0000313" key="3">
    <source>
        <dbReference type="EMBL" id="MDY4337183.1"/>
    </source>
</evidence>
<gene>
    <name evidence="3" type="ORF">SPC83_03455</name>
</gene>
<name>A0ABU5FRZ9_9STRE</name>
<dbReference type="PANTHER" id="PTHR34297:SF3">
    <property type="entry name" value="ALKALINE SHOCK PROTEIN 23"/>
    <property type="match status" value="1"/>
</dbReference>
<reference evidence="3 4" key="1">
    <citation type="submission" date="2023-11" db="EMBL/GenBank/DDBJ databases">
        <title>Streptococcus wuxiensis sp. nov., Streptococcus jiangnanensis sp. nov., Streptococcus fermentans sp. nov., three novel members of the genus Streptococcus isolated from breast milk.</title>
        <authorList>
            <person name="Zhou Y."/>
            <person name="Yang B."/>
        </authorList>
    </citation>
    <scope>NUCLEOTIDE SEQUENCE [LARGE SCALE GENOMIC DNA]</scope>
    <source>
        <strain evidence="3 4">21WXBC0057M1</strain>
    </source>
</reference>
<comment type="similarity">
    <text evidence="1">Belongs to the asp23 family.</text>
</comment>
<dbReference type="InterPro" id="IPR005531">
    <property type="entry name" value="Asp23"/>
</dbReference>
<proteinExistence type="inferred from homology"/>
<dbReference type="EMBL" id="JAXHDO010000002">
    <property type="protein sequence ID" value="MDY4337183.1"/>
    <property type="molecule type" value="Genomic_DNA"/>
</dbReference>
<dbReference type="Gene3D" id="1.10.287.700">
    <property type="entry name" value="Helix hairpin bin"/>
    <property type="match status" value="1"/>
</dbReference>
<accession>A0ABU5FRZ9</accession>
<protein>
    <recommendedName>
        <fullName evidence="2">Stress response regulator gls24 homolog</fullName>
    </recommendedName>
</protein>
<evidence type="ECO:0000313" key="4">
    <source>
        <dbReference type="Proteomes" id="UP001272345"/>
    </source>
</evidence>
<evidence type="ECO:0000256" key="1">
    <source>
        <dbReference type="ARBA" id="ARBA00005721"/>
    </source>
</evidence>
<sequence length="209" mass="22725">MSNVEKNVNVNTEKKDVVVSKDVRGELTYEDKVIQKIIGLSLDRVPGLLHVDGGFFSNLTEKLVNTNDVTHGVNVEVGKEQVAVDLNVIVEYRKNVPTLYKEIKDVIVSEVAKMTDLEVVEVNVNVVDIKTKEQHEADSVSLQDRVTDVAESTGEFASEQLSRVKSGIGSGVAAAQEKLGEGAEFVQEKVGQGVDNVKDAAAKAEPRVH</sequence>
<dbReference type="Proteomes" id="UP001272345">
    <property type="component" value="Unassembled WGS sequence"/>
</dbReference>
<keyword evidence="4" id="KW-1185">Reference proteome</keyword>
<organism evidence="3 4">
    <name type="scientific">Streptococcus wuxiensis</name>
    <dbReference type="NCBI Taxonomy" id="3095078"/>
    <lineage>
        <taxon>Bacteria</taxon>
        <taxon>Bacillati</taxon>
        <taxon>Bacillota</taxon>
        <taxon>Bacilli</taxon>
        <taxon>Lactobacillales</taxon>
        <taxon>Streptococcaceae</taxon>
        <taxon>Streptococcus</taxon>
    </lineage>
</organism>
<evidence type="ECO:0000256" key="2">
    <source>
        <dbReference type="ARBA" id="ARBA00039575"/>
    </source>
</evidence>